<dbReference type="SUPFAM" id="SSF53335">
    <property type="entry name" value="S-adenosyl-L-methionine-dependent methyltransferases"/>
    <property type="match status" value="1"/>
</dbReference>
<keyword evidence="7" id="KW-0949">S-adenosyl-L-methionine</keyword>
<evidence type="ECO:0000256" key="7">
    <source>
        <dbReference type="ARBA" id="ARBA00022691"/>
    </source>
</evidence>
<keyword evidence="5" id="KW-0489">Methyltransferase</keyword>
<dbReference type="InterPro" id="IPR029063">
    <property type="entry name" value="SAM-dependent_MTases_sf"/>
</dbReference>
<keyword evidence="4" id="KW-0963">Cytoplasm</keyword>
<proteinExistence type="inferred from homology"/>
<dbReference type="CDD" id="cd02440">
    <property type="entry name" value="AdoMet_MTases"/>
    <property type="match status" value="1"/>
</dbReference>
<dbReference type="Pfam" id="PF01135">
    <property type="entry name" value="PCMT"/>
    <property type="match status" value="1"/>
</dbReference>
<dbReference type="PROSITE" id="PS01279">
    <property type="entry name" value="PCMT"/>
    <property type="match status" value="1"/>
</dbReference>
<evidence type="ECO:0000256" key="2">
    <source>
        <dbReference type="ARBA" id="ARBA00005369"/>
    </source>
</evidence>
<evidence type="ECO:0000256" key="1">
    <source>
        <dbReference type="ARBA" id="ARBA00004496"/>
    </source>
</evidence>
<dbReference type="HAMAP" id="MF_00090">
    <property type="entry name" value="PIMT"/>
    <property type="match status" value="1"/>
</dbReference>
<name>A0A381UVP4_9ZZZZ</name>
<dbReference type="InterPro" id="IPR000682">
    <property type="entry name" value="PCMT"/>
</dbReference>
<dbReference type="NCBIfam" id="NF001453">
    <property type="entry name" value="PRK00312.1"/>
    <property type="match status" value="1"/>
</dbReference>
<dbReference type="AlphaFoldDB" id="A0A381UVP4"/>
<evidence type="ECO:0000256" key="6">
    <source>
        <dbReference type="ARBA" id="ARBA00022679"/>
    </source>
</evidence>
<reference evidence="8" key="1">
    <citation type="submission" date="2018-05" db="EMBL/GenBank/DDBJ databases">
        <authorList>
            <person name="Lanie J.A."/>
            <person name="Ng W.-L."/>
            <person name="Kazmierczak K.M."/>
            <person name="Andrzejewski T.M."/>
            <person name="Davidsen T.M."/>
            <person name="Wayne K.J."/>
            <person name="Tettelin H."/>
            <person name="Glass J.I."/>
            <person name="Rusch D."/>
            <person name="Podicherti R."/>
            <person name="Tsui H.-C.T."/>
            <person name="Winkler M.E."/>
        </authorList>
    </citation>
    <scope>NUCLEOTIDE SEQUENCE</scope>
</reference>
<dbReference type="NCBIfam" id="TIGR00080">
    <property type="entry name" value="pimt"/>
    <property type="match status" value="1"/>
</dbReference>
<dbReference type="EMBL" id="UINC01007240">
    <property type="protein sequence ID" value="SVA32209.1"/>
    <property type="molecule type" value="Genomic_DNA"/>
</dbReference>
<evidence type="ECO:0000256" key="3">
    <source>
        <dbReference type="ARBA" id="ARBA00011890"/>
    </source>
</evidence>
<keyword evidence="6" id="KW-0808">Transferase</keyword>
<dbReference type="EC" id="2.1.1.77" evidence="3"/>
<gene>
    <name evidence="8" type="ORF">METZ01_LOCUS85063</name>
</gene>
<evidence type="ECO:0000256" key="4">
    <source>
        <dbReference type="ARBA" id="ARBA00022490"/>
    </source>
</evidence>
<sequence length="222" mass="24942">MSDLINNISGIGMTSARTRNRLVSRLKDQGITSNDVLEQILNVPRHLFVDEALSTRAYEDTALPIGMGQTISQPYIVAKMTEAIFQNNKRNKILEIGTGCGYQTAVLSPFYKKIYSVERIPEILRKTKKRLQNLNIYNVNFRLGDGWKGWPKYAPYDGIIVSAAANEVPKNLLKQLIDGGVLVIPIGATGKQELQLIEKNDKIFKYTSLGYVSFVPLVKDHR</sequence>
<dbReference type="PANTHER" id="PTHR11579:SF0">
    <property type="entry name" value="PROTEIN-L-ISOASPARTATE(D-ASPARTATE) O-METHYLTRANSFERASE"/>
    <property type="match status" value="1"/>
</dbReference>
<dbReference type="Gene3D" id="3.40.50.150">
    <property type="entry name" value="Vaccinia Virus protein VP39"/>
    <property type="match status" value="1"/>
</dbReference>
<dbReference type="GO" id="GO:0032259">
    <property type="term" value="P:methylation"/>
    <property type="evidence" value="ECO:0007669"/>
    <property type="project" value="UniProtKB-KW"/>
</dbReference>
<evidence type="ECO:0000256" key="5">
    <source>
        <dbReference type="ARBA" id="ARBA00022603"/>
    </source>
</evidence>
<dbReference type="GO" id="GO:0004719">
    <property type="term" value="F:protein-L-isoaspartate (D-aspartate) O-methyltransferase activity"/>
    <property type="evidence" value="ECO:0007669"/>
    <property type="project" value="UniProtKB-EC"/>
</dbReference>
<dbReference type="FunFam" id="3.40.50.150:FF:000010">
    <property type="entry name" value="Protein-L-isoaspartate O-methyltransferase"/>
    <property type="match status" value="1"/>
</dbReference>
<dbReference type="PANTHER" id="PTHR11579">
    <property type="entry name" value="PROTEIN-L-ISOASPARTATE O-METHYLTRANSFERASE"/>
    <property type="match status" value="1"/>
</dbReference>
<comment type="subcellular location">
    <subcellularLocation>
        <location evidence="1">Cytoplasm</location>
    </subcellularLocation>
</comment>
<accession>A0A381UVP4</accession>
<comment type="similarity">
    <text evidence="2">Belongs to the methyltransferase superfamily. L-isoaspartyl/D-aspartyl protein methyltransferase family.</text>
</comment>
<protein>
    <recommendedName>
        <fullName evidence="3">protein-L-isoaspartate(D-aspartate) O-methyltransferase</fullName>
        <ecNumber evidence="3">2.1.1.77</ecNumber>
    </recommendedName>
</protein>
<dbReference type="GO" id="GO:0005737">
    <property type="term" value="C:cytoplasm"/>
    <property type="evidence" value="ECO:0007669"/>
    <property type="project" value="UniProtKB-SubCell"/>
</dbReference>
<organism evidence="8">
    <name type="scientific">marine metagenome</name>
    <dbReference type="NCBI Taxonomy" id="408172"/>
    <lineage>
        <taxon>unclassified sequences</taxon>
        <taxon>metagenomes</taxon>
        <taxon>ecological metagenomes</taxon>
    </lineage>
</organism>
<evidence type="ECO:0000313" key="8">
    <source>
        <dbReference type="EMBL" id="SVA32209.1"/>
    </source>
</evidence>